<dbReference type="RefSeq" id="WP_064399736.1">
    <property type="nucleotide sequence ID" value="NZ_LQIR01000067.1"/>
</dbReference>
<evidence type="ECO:0000313" key="1">
    <source>
        <dbReference type="EMBL" id="KUI07731.1"/>
    </source>
</evidence>
<proteinExistence type="predicted"/>
<gene>
    <name evidence="1" type="ORF">AU192_09640</name>
</gene>
<organism evidence="1 2">
    <name type="scientific">Mycobacterium lehmannii</name>
    <dbReference type="NCBI Taxonomy" id="2048550"/>
    <lineage>
        <taxon>Bacteria</taxon>
        <taxon>Bacillati</taxon>
        <taxon>Actinomycetota</taxon>
        <taxon>Actinomycetes</taxon>
        <taxon>Mycobacteriales</taxon>
        <taxon>Mycobacteriaceae</taxon>
        <taxon>Mycobacterium</taxon>
    </lineage>
</organism>
<dbReference type="InterPro" id="IPR021312">
    <property type="entry name" value="DUF2889"/>
</dbReference>
<evidence type="ECO:0000313" key="2">
    <source>
        <dbReference type="Proteomes" id="UP000053707"/>
    </source>
</evidence>
<dbReference type="AlphaFoldDB" id="A0A101A092"/>
<dbReference type="EMBL" id="LQIR01000067">
    <property type="protein sequence ID" value="KUI07731.1"/>
    <property type="molecule type" value="Genomic_DNA"/>
</dbReference>
<comment type="caution">
    <text evidence="1">The sequence shown here is derived from an EMBL/GenBank/DDBJ whole genome shotgun (WGS) entry which is preliminary data.</text>
</comment>
<keyword evidence="2" id="KW-1185">Reference proteome</keyword>
<name>A0A101A092_9MYCO</name>
<sequence>MPFVTDIVGPQRPVETWPPLVAGALRRTSTIDTHPDGAADSDVDLRARDVVVRRGAVEVLDEIAVRARLADRVIETIEAVAGGDERLGRLVGKRVGPGFRSTVGELLPTEIPGSTLLHLLLDDWVGAALVSGYALQYATIVAGTEEKLPPGTADRMAGICAGFAPEASLVGYARRLGTIPSVHGPQAPPIDIDGVHAVETLGAHGMRRLRRLDLHPPEQGVARYSARFDAHFRDSHVDGDGVETIVHEYTLAGAVDVATRTITAISADVRVLPWQECPGAIGSAQRVQGMRLAELRDRVRREFVGTSTCTHLNDTLRAIADLDALFELRSGLDDV</sequence>
<protein>
    <recommendedName>
        <fullName evidence="3">DUF2889 domain-containing protein</fullName>
    </recommendedName>
</protein>
<dbReference type="Pfam" id="PF11136">
    <property type="entry name" value="DUF2889"/>
    <property type="match status" value="1"/>
</dbReference>
<evidence type="ECO:0008006" key="3">
    <source>
        <dbReference type="Google" id="ProtNLM"/>
    </source>
</evidence>
<accession>A0A101A092</accession>
<reference evidence="1 2" key="1">
    <citation type="submission" date="2016-01" db="EMBL/GenBank/DDBJ databases">
        <authorList>
            <consortium name="TB Trials Study Group"/>
            <person name="Sutton G."/>
            <person name="Brinkac L."/>
            <person name="Sanka R."/>
            <person name="Adams M."/>
            <person name="Lau E.L."/>
            <person name="Macaden R."/>
            <person name="Grewal H.M.S."/>
        </authorList>
    </citation>
    <scope>NUCLEOTIDE SEQUENCE [LARGE SCALE GENOMIC DNA]</scope>
    <source>
        <strain evidence="1 2">IS-1744</strain>
    </source>
</reference>
<dbReference type="Proteomes" id="UP000053707">
    <property type="component" value="Unassembled WGS sequence"/>
</dbReference>